<sequence length="391" mass="41955">MRLALTIIILPIVLLALASAAMLVLPAPNFIFFQLGIAAQEWAPWFLLVLLVSLGLLFGFAPPSGLARLLNRLVGFGAMLSFFVIAGMLVRGLMTDLRVRSNQPTVVAAGPGTFQLSQFGLGNPAPQGLLREQNTVYAEVAGEALLVDVYVPPTTPINAPALIVVHGGSWRGGAKGDIPAWNRWATGQGYVVFDVSYRLAPQAQFPAAVSDVKCAIGYVRRNAERFGIDPQRLGLVGRSAGAQLVLIAAYSDATIAPSCDAPDTSVRAVVSYYAPTRLDYYNVIKPELAPGALDDYLGGPPEAHAEAYRQARPANWVGQNTPATLLLHGGRDQFIRPLDADVLADALEQANRPFTMIELPLANHGFDFNLNGVSNQQVQPYVAQFLAEALQ</sequence>
<feature type="transmembrane region" description="Helical" evidence="2">
    <location>
        <begin position="73"/>
        <end position="94"/>
    </location>
</feature>
<evidence type="ECO:0000313" key="5">
    <source>
        <dbReference type="Proteomes" id="UP001428290"/>
    </source>
</evidence>
<organism evidence="4 5">
    <name type="scientific">Herpetosiphon gulosus</name>
    <dbReference type="NCBI Taxonomy" id="1973496"/>
    <lineage>
        <taxon>Bacteria</taxon>
        <taxon>Bacillati</taxon>
        <taxon>Chloroflexota</taxon>
        <taxon>Chloroflexia</taxon>
        <taxon>Herpetosiphonales</taxon>
        <taxon>Herpetosiphonaceae</taxon>
        <taxon>Herpetosiphon</taxon>
    </lineage>
</organism>
<keyword evidence="2" id="KW-1133">Transmembrane helix</keyword>
<feature type="domain" description="BD-FAE-like" evidence="3">
    <location>
        <begin position="148"/>
        <end position="347"/>
    </location>
</feature>
<comment type="caution">
    <text evidence="4">The sequence shown here is derived from an EMBL/GenBank/DDBJ whole genome shotgun (WGS) entry which is preliminary data.</text>
</comment>
<feature type="transmembrane region" description="Helical" evidence="2">
    <location>
        <begin position="42"/>
        <end position="61"/>
    </location>
</feature>
<dbReference type="PANTHER" id="PTHR48081">
    <property type="entry name" value="AB HYDROLASE SUPERFAMILY PROTEIN C4A8.06C"/>
    <property type="match status" value="1"/>
</dbReference>
<gene>
    <name evidence="4" type="primary">aes_2</name>
    <name evidence="4" type="ORF">Hgul01_00963</name>
</gene>
<keyword evidence="2" id="KW-0472">Membrane</keyword>
<keyword evidence="2" id="KW-0812">Transmembrane</keyword>
<dbReference type="RefSeq" id="WP_345720819.1">
    <property type="nucleotide sequence ID" value="NZ_BAABRU010000003.1"/>
</dbReference>
<proteinExistence type="predicted"/>
<evidence type="ECO:0000256" key="1">
    <source>
        <dbReference type="ARBA" id="ARBA00022801"/>
    </source>
</evidence>
<dbReference type="Gene3D" id="3.40.50.1820">
    <property type="entry name" value="alpha/beta hydrolase"/>
    <property type="match status" value="1"/>
</dbReference>
<keyword evidence="5" id="KW-1185">Reference proteome</keyword>
<dbReference type="Proteomes" id="UP001428290">
    <property type="component" value="Unassembled WGS sequence"/>
</dbReference>
<evidence type="ECO:0000259" key="3">
    <source>
        <dbReference type="Pfam" id="PF20434"/>
    </source>
</evidence>
<dbReference type="Pfam" id="PF20434">
    <property type="entry name" value="BD-FAE"/>
    <property type="match status" value="1"/>
</dbReference>
<evidence type="ECO:0000313" key="4">
    <source>
        <dbReference type="EMBL" id="GAA5527179.1"/>
    </source>
</evidence>
<dbReference type="InterPro" id="IPR050300">
    <property type="entry name" value="GDXG_lipolytic_enzyme"/>
</dbReference>
<dbReference type="SUPFAM" id="SSF53474">
    <property type="entry name" value="alpha/beta-Hydrolases"/>
    <property type="match status" value="1"/>
</dbReference>
<dbReference type="EMBL" id="BAABRU010000003">
    <property type="protein sequence ID" value="GAA5527179.1"/>
    <property type="molecule type" value="Genomic_DNA"/>
</dbReference>
<accession>A0ABP9WVD8</accession>
<dbReference type="InterPro" id="IPR049492">
    <property type="entry name" value="BD-FAE-like_dom"/>
</dbReference>
<evidence type="ECO:0000256" key="2">
    <source>
        <dbReference type="SAM" id="Phobius"/>
    </source>
</evidence>
<protein>
    <submittedName>
        <fullName evidence="4">Acetyl esterase</fullName>
    </submittedName>
</protein>
<dbReference type="InterPro" id="IPR029058">
    <property type="entry name" value="AB_hydrolase_fold"/>
</dbReference>
<keyword evidence="1" id="KW-0378">Hydrolase</keyword>
<reference evidence="4 5" key="1">
    <citation type="submission" date="2024-02" db="EMBL/GenBank/DDBJ databases">
        <title>Herpetosiphon gulosus NBRC 112829.</title>
        <authorList>
            <person name="Ichikawa N."/>
            <person name="Katano-Makiyama Y."/>
            <person name="Hidaka K."/>
        </authorList>
    </citation>
    <scope>NUCLEOTIDE SEQUENCE [LARGE SCALE GENOMIC DNA]</scope>
    <source>
        <strain evidence="4 5">NBRC 112829</strain>
    </source>
</reference>
<name>A0ABP9WVD8_9CHLR</name>